<dbReference type="PANTHER" id="PTHR42878:SF15">
    <property type="entry name" value="BACTERIOPHYTOCHROME"/>
    <property type="match status" value="1"/>
</dbReference>
<dbReference type="InterPro" id="IPR013654">
    <property type="entry name" value="PAS_2"/>
</dbReference>
<proteinExistence type="inferred from homology"/>
<evidence type="ECO:0000259" key="14">
    <source>
        <dbReference type="PROSITE" id="PS50109"/>
    </source>
</evidence>
<dbReference type="Gene3D" id="1.10.287.130">
    <property type="match status" value="1"/>
</dbReference>
<dbReference type="InterPro" id="IPR013515">
    <property type="entry name" value="Phytochrome_cen-reg"/>
</dbReference>
<evidence type="ECO:0000256" key="1">
    <source>
        <dbReference type="ARBA" id="ARBA00000085"/>
    </source>
</evidence>
<protein>
    <recommendedName>
        <fullName evidence="4">histidine kinase</fullName>
        <ecNumber evidence="4">2.7.13.3</ecNumber>
    </recommendedName>
</protein>
<feature type="domain" description="Histidine kinase" evidence="14">
    <location>
        <begin position="572"/>
        <end position="786"/>
    </location>
</feature>
<evidence type="ECO:0000256" key="6">
    <source>
        <dbReference type="ARBA" id="ARBA00022553"/>
    </source>
</evidence>
<dbReference type="GO" id="GO:0005886">
    <property type="term" value="C:plasma membrane"/>
    <property type="evidence" value="ECO:0007669"/>
    <property type="project" value="UniProtKB-SubCell"/>
</dbReference>
<dbReference type="GO" id="GO:0000156">
    <property type="term" value="F:phosphorelay response regulator activity"/>
    <property type="evidence" value="ECO:0007669"/>
    <property type="project" value="TreeGrafter"/>
</dbReference>
<reference evidence="15 16" key="1">
    <citation type="submission" date="2017-09" db="EMBL/GenBank/DDBJ databases">
        <authorList>
            <person name="Varghese N."/>
            <person name="Submissions S."/>
        </authorList>
    </citation>
    <scope>NUCLEOTIDE SEQUENCE [LARGE SCALE GENOMIC DNA]</scope>
    <source>
        <strain evidence="15 16">OK806</strain>
    </source>
</reference>
<dbReference type="GO" id="GO:0006355">
    <property type="term" value="P:regulation of DNA-templated transcription"/>
    <property type="evidence" value="ECO:0007669"/>
    <property type="project" value="InterPro"/>
</dbReference>
<evidence type="ECO:0000313" key="16">
    <source>
        <dbReference type="Proteomes" id="UP000219522"/>
    </source>
</evidence>
<dbReference type="SUPFAM" id="SSF55785">
    <property type="entry name" value="PYP-like sensor domain (PAS domain)"/>
    <property type="match status" value="1"/>
</dbReference>
<dbReference type="GO" id="GO:0009881">
    <property type="term" value="F:photoreceptor activity"/>
    <property type="evidence" value="ECO:0007669"/>
    <property type="project" value="UniProtKB-KW"/>
</dbReference>
<dbReference type="GO" id="GO:0030295">
    <property type="term" value="F:protein kinase activator activity"/>
    <property type="evidence" value="ECO:0007669"/>
    <property type="project" value="TreeGrafter"/>
</dbReference>
<dbReference type="RefSeq" id="WP_062638793.1">
    <property type="nucleotide sequence ID" value="NZ_FCOG02000040.1"/>
</dbReference>
<keyword evidence="11" id="KW-0675">Receptor</keyword>
<keyword evidence="10" id="KW-0157">Chromophore</keyword>
<dbReference type="InterPro" id="IPR003594">
    <property type="entry name" value="HATPase_dom"/>
</dbReference>
<dbReference type="InterPro" id="IPR003661">
    <property type="entry name" value="HisK_dim/P_dom"/>
</dbReference>
<comment type="caution">
    <text evidence="15">The sequence shown here is derived from an EMBL/GenBank/DDBJ whole genome shotgun (WGS) entry which is preliminary data.</text>
</comment>
<dbReference type="Gene3D" id="3.30.450.40">
    <property type="match status" value="1"/>
</dbReference>
<dbReference type="InterPro" id="IPR050351">
    <property type="entry name" value="BphY/WalK/GraS-like"/>
</dbReference>
<dbReference type="Pfam" id="PF02518">
    <property type="entry name" value="HATPase_c"/>
    <property type="match status" value="1"/>
</dbReference>
<dbReference type="InterPro" id="IPR036097">
    <property type="entry name" value="HisK_dim/P_sf"/>
</dbReference>
<dbReference type="InterPro" id="IPR016132">
    <property type="entry name" value="Phyto_chromo_attachment"/>
</dbReference>
<keyword evidence="9 15" id="KW-0418">Kinase</keyword>
<evidence type="ECO:0000256" key="5">
    <source>
        <dbReference type="ARBA" id="ARBA00022543"/>
    </source>
</evidence>
<dbReference type="PROSITE" id="PS50109">
    <property type="entry name" value="HIS_KIN"/>
    <property type="match status" value="1"/>
</dbReference>
<gene>
    <name evidence="15" type="ORF">SAMN05446927_5145</name>
</gene>
<dbReference type="Gene3D" id="3.30.450.270">
    <property type="match status" value="1"/>
</dbReference>
<dbReference type="Pfam" id="PF01590">
    <property type="entry name" value="GAF"/>
    <property type="match status" value="1"/>
</dbReference>
<evidence type="ECO:0000256" key="3">
    <source>
        <dbReference type="ARBA" id="ARBA00006402"/>
    </source>
</evidence>
<dbReference type="SUPFAM" id="SSF55874">
    <property type="entry name" value="ATPase domain of HSP90 chaperone/DNA topoisomerase II/histidine kinase"/>
    <property type="match status" value="1"/>
</dbReference>
<dbReference type="Gene3D" id="3.30.565.10">
    <property type="entry name" value="Histidine kinase-like ATPase, C-terminal domain"/>
    <property type="match status" value="1"/>
</dbReference>
<dbReference type="Pfam" id="PF00360">
    <property type="entry name" value="PHY"/>
    <property type="match status" value="1"/>
</dbReference>
<dbReference type="GO" id="GO:0007234">
    <property type="term" value="P:osmosensory signaling via phosphorelay pathway"/>
    <property type="evidence" value="ECO:0007669"/>
    <property type="project" value="TreeGrafter"/>
</dbReference>
<sequence>MSADPGAPSNKPNADARRFPTSPDADARRRTLESGVANGDCDAEPIHIPGGIQPHGYLLAVSDDLRILQASDNLATLTAQPVETLLGQPVEALLGRATADRLAHAAATAQLDEAPLYLGIVENMLHDMNAHAPHSRPATRRDSEGAEFDVTMHRHDGNLIVELEVARHPHDDVFASMYPLVRTFTRSLQDVATVNELARLAVHEVRAITGFGRVMLYRFDEEGRSHVLAEDRDKSYASFLNQFFPASDIPRQARALYLRNRIRLVANVDYAPARLVPPVNPVTGRPTDLTYATLRSFSPVHLEYMRNMGTHASMSVSIVVRGQLWGLISCHDHDPRLVPFEVRMAVEHLGHILSLQIEAKEERAESSYLLSLRRTMAHLIGTMGEHDSFVEGLRSAPEDMMCFASSGGAAIVVDDEVTLIGATPDADTVLALTQWLAASTSGVYATDALPLAWPRAAQHADTACGVLAVPVSQIFRNYVLWFRPEVMRTIEWAGEPVKLRAADGSNAPRTDFTPWLETIRNHSMKWRPVEIEIAGEFRAAMLNIVLRRAEELAQLATELTRANKELEAFSYSVSHDLRAPLRHIAGYGDLLREQEGERMSDRSLRFLNNMLQSARFAGTLVDDLLTFSQMGRAALRPAAVDLNQLVSSVVGEFAPDTAGRNVEWVIGELPSVTADATFLQLAMRNLVSNAVKYTRTRESAKIEIFADTTATEHIVCVRDNGVGFDMKYVGKLFGVFQRLHRAEEFDGTGIGLANVRRIIERHDGRTWADGSVGGGAAFFFSLPLVFRTEPGAWRTPPAAPAASA</sequence>
<dbReference type="EMBL" id="OCSU01000002">
    <property type="protein sequence ID" value="SOE81849.1"/>
    <property type="molecule type" value="Genomic_DNA"/>
</dbReference>
<accession>A0A7Z7N4A2</accession>
<dbReference type="GO" id="GO:0009584">
    <property type="term" value="P:detection of visible light"/>
    <property type="evidence" value="ECO:0007669"/>
    <property type="project" value="InterPro"/>
</dbReference>
<keyword evidence="8" id="KW-0808">Transferase</keyword>
<evidence type="ECO:0000256" key="10">
    <source>
        <dbReference type="ARBA" id="ARBA00022991"/>
    </source>
</evidence>
<feature type="region of interest" description="Disordered" evidence="12">
    <location>
        <begin position="1"/>
        <end position="28"/>
    </location>
</feature>
<dbReference type="SMART" id="SM00387">
    <property type="entry name" value="HATPase_c"/>
    <property type="match status" value="1"/>
</dbReference>
<dbReference type="SUPFAM" id="SSF47384">
    <property type="entry name" value="Homodimeric domain of signal transducing histidine kinase"/>
    <property type="match status" value="1"/>
</dbReference>
<dbReference type="AlphaFoldDB" id="A0A7Z7N4A2"/>
<dbReference type="InterPro" id="IPR005467">
    <property type="entry name" value="His_kinase_dom"/>
</dbReference>
<dbReference type="Pfam" id="PF08446">
    <property type="entry name" value="PAS_2"/>
    <property type="match status" value="1"/>
</dbReference>
<dbReference type="Pfam" id="PF00512">
    <property type="entry name" value="HisKA"/>
    <property type="match status" value="1"/>
</dbReference>
<keyword evidence="7" id="KW-0716">Sensory transduction</keyword>
<comment type="subcellular location">
    <subcellularLocation>
        <location evidence="2">Cell inner membrane</location>
        <topology evidence="2">Multi-pass membrane protein</topology>
    </subcellularLocation>
</comment>
<dbReference type="InterPro" id="IPR003018">
    <property type="entry name" value="GAF"/>
</dbReference>
<dbReference type="FunFam" id="3.30.565.10:FF:000006">
    <property type="entry name" value="Sensor histidine kinase WalK"/>
    <property type="match status" value="1"/>
</dbReference>
<keyword evidence="16" id="KW-1185">Reference proteome</keyword>
<dbReference type="SMART" id="SM00065">
    <property type="entry name" value="GAF"/>
    <property type="match status" value="1"/>
</dbReference>
<dbReference type="EC" id="2.7.13.3" evidence="4"/>
<dbReference type="InterPro" id="IPR029016">
    <property type="entry name" value="GAF-like_dom_sf"/>
</dbReference>
<keyword evidence="5" id="KW-0600">Photoreceptor protein</keyword>
<dbReference type="OrthoDB" id="9808408at2"/>
<dbReference type="PANTHER" id="PTHR42878">
    <property type="entry name" value="TWO-COMPONENT HISTIDINE KINASE"/>
    <property type="match status" value="1"/>
</dbReference>
<dbReference type="PRINTS" id="PR01033">
    <property type="entry name" value="PHYTOCHROME"/>
</dbReference>
<evidence type="ECO:0000256" key="2">
    <source>
        <dbReference type="ARBA" id="ARBA00004429"/>
    </source>
</evidence>
<evidence type="ECO:0000259" key="13">
    <source>
        <dbReference type="PROSITE" id="PS50046"/>
    </source>
</evidence>
<evidence type="ECO:0000256" key="7">
    <source>
        <dbReference type="ARBA" id="ARBA00022606"/>
    </source>
</evidence>
<dbReference type="SUPFAM" id="SSF55781">
    <property type="entry name" value="GAF domain-like"/>
    <property type="match status" value="2"/>
</dbReference>
<dbReference type="InterPro" id="IPR036890">
    <property type="entry name" value="HATPase_C_sf"/>
</dbReference>
<evidence type="ECO:0000256" key="4">
    <source>
        <dbReference type="ARBA" id="ARBA00012438"/>
    </source>
</evidence>
<dbReference type="GO" id="GO:0000155">
    <property type="term" value="F:phosphorelay sensor kinase activity"/>
    <property type="evidence" value="ECO:0007669"/>
    <property type="project" value="InterPro"/>
</dbReference>
<dbReference type="SMART" id="SM00388">
    <property type="entry name" value="HisKA"/>
    <property type="match status" value="1"/>
</dbReference>
<evidence type="ECO:0000256" key="12">
    <source>
        <dbReference type="SAM" id="MobiDB-lite"/>
    </source>
</evidence>
<feature type="domain" description="Phytochrome chromophore attachment site" evidence="13">
    <location>
        <begin position="193"/>
        <end position="351"/>
    </location>
</feature>
<dbReference type="InterPro" id="IPR043150">
    <property type="entry name" value="Phytochrome_PHY_sf"/>
</dbReference>
<comment type="catalytic activity">
    <reaction evidence="1">
        <text>ATP + protein L-histidine = ADP + protein N-phospho-L-histidine.</text>
        <dbReference type="EC" id="2.7.13.3"/>
    </reaction>
</comment>
<comment type="similarity">
    <text evidence="3">In the N-terminal section; belongs to the phytochrome family.</text>
</comment>
<dbReference type="PROSITE" id="PS50046">
    <property type="entry name" value="PHYTOCHROME_2"/>
    <property type="match status" value="1"/>
</dbReference>
<dbReference type="Proteomes" id="UP000219522">
    <property type="component" value="Unassembled WGS sequence"/>
</dbReference>
<name>A0A7Z7N4A2_9BURK</name>
<dbReference type="InterPro" id="IPR035965">
    <property type="entry name" value="PAS-like_dom_sf"/>
</dbReference>
<evidence type="ECO:0000256" key="8">
    <source>
        <dbReference type="ARBA" id="ARBA00022679"/>
    </source>
</evidence>
<evidence type="ECO:0000313" key="15">
    <source>
        <dbReference type="EMBL" id="SOE81849.1"/>
    </source>
</evidence>
<dbReference type="CDD" id="cd00082">
    <property type="entry name" value="HisKA"/>
    <property type="match status" value="1"/>
</dbReference>
<dbReference type="InterPro" id="IPR001294">
    <property type="entry name" value="Phytochrome"/>
</dbReference>
<organism evidence="15 16">
    <name type="scientific">Caballeronia arationis</name>
    <dbReference type="NCBI Taxonomy" id="1777142"/>
    <lineage>
        <taxon>Bacteria</taxon>
        <taxon>Pseudomonadati</taxon>
        <taxon>Pseudomonadota</taxon>
        <taxon>Betaproteobacteria</taxon>
        <taxon>Burkholderiales</taxon>
        <taxon>Burkholderiaceae</taxon>
        <taxon>Caballeronia</taxon>
    </lineage>
</organism>
<dbReference type="Gene3D" id="3.30.450.20">
    <property type="entry name" value="PAS domain"/>
    <property type="match status" value="1"/>
</dbReference>
<evidence type="ECO:0000256" key="9">
    <source>
        <dbReference type="ARBA" id="ARBA00022777"/>
    </source>
</evidence>
<keyword evidence="6" id="KW-0597">Phosphoprotein</keyword>
<evidence type="ECO:0000256" key="11">
    <source>
        <dbReference type="ARBA" id="ARBA00023170"/>
    </source>
</evidence>